<dbReference type="InterPro" id="IPR052346">
    <property type="entry name" value="O-mannosyl-transferase_TMTC"/>
</dbReference>
<feature type="transmembrane region" description="Helical" evidence="4">
    <location>
        <begin position="142"/>
        <end position="160"/>
    </location>
</feature>
<feature type="transmembrane region" description="Helical" evidence="4">
    <location>
        <begin position="205"/>
        <end position="223"/>
    </location>
</feature>
<reference evidence="5 6" key="1">
    <citation type="journal article" date="2011" name="J. Bacteriol.">
        <title>Genome sequence of Chthoniobacter flavus Ellin428, an aerobic heterotrophic soil bacterium.</title>
        <authorList>
            <person name="Kant R."/>
            <person name="van Passel M.W."/>
            <person name="Palva A."/>
            <person name="Lucas S."/>
            <person name="Lapidus A."/>
            <person name="Glavina Del Rio T."/>
            <person name="Dalin E."/>
            <person name="Tice H."/>
            <person name="Bruce D."/>
            <person name="Goodwin L."/>
            <person name="Pitluck S."/>
            <person name="Larimer F.W."/>
            <person name="Land M.L."/>
            <person name="Hauser L."/>
            <person name="Sangwan P."/>
            <person name="de Vos W.M."/>
            <person name="Janssen P.H."/>
            <person name="Smidt H."/>
        </authorList>
    </citation>
    <scope>NUCLEOTIDE SEQUENCE [LARGE SCALE GENOMIC DNA]</scope>
    <source>
        <strain evidence="5 6">Ellin428</strain>
    </source>
</reference>
<dbReference type="eggNOG" id="COG0457">
    <property type="taxonomic scope" value="Bacteria"/>
</dbReference>
<keyword evidence="2 3" id="KW-0802">TPR repeat</keyword>
<feature type="transmembrane region" description="Helical" evidence="4">
    <location>
        <begin position="287"/>
        <end position="305"/>
    </location>
</feature>
<keyword evidence="4" id="KW-0472">Membrane</keyword>
<evidence type="ECO:0000256" key="4">
    <source>
        <dbReference type="SAM" id="Phobius"/>
    </source>
</evidence>
<keyword evidence="1" id="KW-0677">Repeat</keyword>
<comment type="caution">
    <text evidence="5">The sequence shown here is derived from an EMBL/GenBank/DDBJ whole genome shotgun (WGS) entry which is preliminary data.</text>
</comment>
<dbReference type="AlphaFoldDB" id="B4D0Z2"/>
<feature type="transmembrane region" description="Helical" evidence="4">
    <location>
        <begin position="172"/>
        <end position="193"/>
    </location>
</feature>
<dbReference type="InterPro" id="IPR019734">
    <property type="entry name" value="TPR_rpt"/>
</dbReference>
<dbReference type="EMBL" id="ABVL01000006">
    <property type="protein sequence ID" value="EDY20004.1"/>
    <property type="molecule type" value="Genomic_DNA"/>
</dbReference>
<feature type="transmembrane region" description="Helical" evidence="4">
    <location>
        <begin position="343"/>
        <end position="360"/>
    </location>
</feature>
<dbReference type="InParanoid" id="B4D0Z2"/>
<dbReference type="SUPFAM" id="SSF48452">
    <property type="entry name" value="TPR-like"/>
    <property type="match status" value="1"/>
</dbReference>
<dbReference type="Proteomes" id="UP000005824">
    <property type="component" value="Unassembled WGS sequence"/>
</dbReference>
<gene>
    <name evidence="5" type="ORF">CfE428DRAFT_2593</name>
</gene>
<feature type="transmembrane region" description="Helical" evidence="4">
    <location>
        <begin position="372"/>
        <end position="393"/>
    </location>
</feature>
<feature type="transmembrane region" description="Helical" evidence="4">
    <location>
        <begin position="244"/>
        <end position="262"/>
    </location>
</feature>
<dbReference type="Pfam" id="PF13432">
    <property type="entry name" value="TPR_16"/>
    <property type="match status" value="1"/>
</dbReference>
<keyword evidence="4" id="KW-0812">Transmembrane</keyword>
<keyword evidence="6" id="KW-1185">Reference proteome</keyword>
<evidence type="ECO:0000256" key="3">
    <source>
        <dbReference type="PROSITE-ProRule" id="PRU00339"/>
    </source>
</evidence>
<feature type="transmembrane region" description="Helical" evidence="4">
    <location>
        <begin position="78"/>
        <end position="102"/>
    </location>
</feature>
<dbReference type="Gene3D" id="1.25.40.10">
    <property type="entry name" value="Tetratricopeptide repeat domain"/>
    <property type="match status" value="2"/>
</dbReference>
<evidence type="ECO:0000256" key="1">
    <source>
        <dbReference type="ARBA" id="ARBA00022737"/>
    </source>
</evidence>
<keyword evidence="4" id="KW-1133">Transmembrane helix</keyword>
<evidence type="ECO:0000313" key="6">
    <source>
        <dbReference type="Proteomes" id="UP000005824"/>
    </source>
</evidence>
<protein>
    <submittedName>
        <fullName evidence="5">Tetratricopeptide TPR_2 repeat protein</fullName>
    </submittedName>
</protein>
<organism evidence="5 6">
    <name type="scientific">Chthoniobacter flavus Ellin428</name>
    <dbReference type="NCBI Taxonomy" id="497964"/>
    <lineage>
        <taxon>Bacteria</taxon>
        <taxon>Pseudomonadati</taxon>
        <taxon>Verrucomicrobiota</taxon>
        <taxon>Spartobacteria</taxon>
        <taxon>Chthoniobacterales</taxon>
        <taxon>Chthoniobacteraceae</taxon>
        <taxon>Chthoniobacter</taxon>
    </lineage>
</organism>
<name>B4D0Z2_9BACT</name>
<proteinExistence type="predicted"/>
<evidence type="ECO:0000256" key="2">
    <source>
        <dbReference type="ARBA" id="ARBA00022803"/>
    </source>
</evidence>
<sequence length="601" mass="66909">MLIIAATLLVYWPALRNGFVWDDTALVLRDPLIRSWRLIPEGFQHFLFLDATASNFYRPLQRLSFVFDYQVYGFDQPWGWHLTSILAHAGAAVALFFAANGLLAQIEARVRQGIACVVAVIWAIHPLATSAVTYVAGRADPLAALFGFTGVALGLASIQAQRRAGLWKLGAALCLFLATLSKESGMIFLPLWLLILAWRKETRRLLLPWAGIAVVIVGAYSGLRFTAEKVPPPKAAPTPAAIRPILAARAFAGYTGLLVWPTDLHMERDVTTHPLGNPEATLRHAHALEYQTLAGVLLLIGFVLWMRHCFRREPTAALCLAAFVIAYLPISNVFPLNATIAEHWLYVPSAFLFLAVALMVRAHWERLTTPRLLRCVLAGIAAAWVGLLFYVGFTRQADWRDQRTFITSTMAAGGESARMLMNLGNVEFGAGHQEAALGLYREALRRTPDQPIIWLGYASILLRAHDFDGARQAVEHAEKSPFLVADCLNLRASLESAASGRDPGDLLRQAVAAAPENWSIRKRYLEYLHGQPGQQQATLHELHDFLQQHPFRAETWRMLATVLEEQHQIPLAIEAWREAATRDVRDKISRTELQRLAAVPK</sequence>
<dbReference type="InterPro" id="IPR011990">
    <property type="entry name" value="TPR-like_helical_dom_sf"/>
</dbReference>
<dbReference type="PROSITE" id="PS50005">
    <property type="entry name" value="TPR"/>
    <property type="match status" value="1"/>
</dbReference>
<feature type="repeat" description="TPR" evidence="3">
    <location>
        <begin position="417"/>
        <end position="450"/>
    </location>
</feature>
<feature type="transmembrane region" description="Helical" evidence="4">
    <location>
        <begin position="317"/>
        <end position="337"/>
    </location>
</feature>
<feature type="transmembrane region" description="Helical" evidence="4">
    <location>
        <begin position="114"/>
        <end position="136"/>
    </location>
</feature>
<dbReference type="STRING" id="497964.CfE428DRAFT_2593"/>
<dbReference type="SMART" id="SM00028">
    <property type="entry name" value="TPR"/>
    <property type="match status" value="2"/>
</dbReference>
<evidence type="ECO:0000313" key="5">
    <source>
        <dbReference type="EMBL" id="EDY20004.1"/>
    </source>
</evidence>
<dbReference type="PANTHER" id="PTHR44227">
    <property type="match status" value="1"/>
</dbReference>
<accession>B4D0Z2</accession>
<dbReference type="PANTHER" id="PTHR44227:SF3">
    <property type="entry name" value="PROTEIN O-MANNOSYL-TRANSFERASE TMTC4"/>
    <property type="match status" value="1"/>
</dbReference>